<reference evidence="2" key="1">
    <citation type="journal article" date="2019" name="Int. J. Syst. Evol. Microbiol.">
        <title>The Global Catalogue of Microorganisms (GCM) 10K type strain sequencing project: providing services to taxonomists for standard genome sequencing and annotation.</title>
        <authorList>
            <consortium name="The Broad Institute Genomics Platform"/>
            <consortium name="The Broad Institute Genome Sequencing Center for Infectious Disease"/>
            <person name="Wu L."/>
            <person name="Ma J."/>
        </authorList>
    </citation>
    <scope>NUCLEOTIDE SEQUENCE [LARGE SCALE GENOMIC DNA]</scope>
    <source>
        <strain evidence="2">SHR3</strain>
    </source>
</reference>
<sequence length="56" mass="6356">MRTKNPQEARFKTLCLPGTMAVRKQEQQRAISMDYLNRAVANLLTDIAVALYESLS</sequence>
<dbReference type="RefSeq" id="WP_157748535.1">
    <property type="nucleotide sequence ID" value="NZ_JBHSOG010000094.1"/>
</dbReference>
<name>A0ABW1AWN7_9RHOO</name>
<keyword evidence="2" id="KW-1185">Reference proteome</keyword>
<protein>
    <submittedName>
        <fullName evidence="1">Uncharacterized protein</fullName>
    </submittedName>
</protein>
<evidence type="ECO:0000313" key="2">
    <source>
        <dbReference type="Proteomes" id="UP001595974"/>
    </source>
</evidence>
<comment type="caution">
    <text evidence="1">The sequence shown here is derived from an EMBL/GenBank/DDBJ whole genome shotgun (WGS) entry which is preliminary data.</text>
</comment>
<proteinExistence type="predicted"/>
<gene>
    <name evidence="1" type="ORF">ACFPTN_19150</name>
</gene>
<organism evidence="1 2">
    <name type="scientific">Thauera sinica</name>
    <dbReference type="NCBI Taxonomy" id="2665146"/>
    <lineage>
        <taxon>Bacteria</taxon>
        <taxon>Pseudomonadati</taxon>
        <taxon>Pseudomonadota</taxon>
        <taxon>Betaproteobacteria</taxon>
        <taxon>Rhodocyclales</taxon>
        <taxon>Zoogloeaceae</taxon>
        <taxon>Thauera</taxon>
    </lineage>
</organism>
<dbReference type="Proteomes" id="UP001595974">
    <property type="component" value="Unassembled WGS sequence"/>
</dbReference>
<evidence type="ECO:0000313" key="1">
    <source>
        <dbReference type="EMBL" id="MFC5771499.1"/>
    </source>
</evidence>
<accession>A0ABW1AWN7</accession>
<dbReference type="EMBL" id="JBHSOG010000094">
    <property type="protein sequence ID" value="MFC5771499.1"/>
    <property type="molecule type" value="Genomic_DNA"/>
</dbReference>